<name>A0ABT3INB7_9BACT</name>
<dbReference type="Gene3D" id="3.40.50.2000">
    <property type="entry name" value="Glycogen Phosphorylase B"/>
    <property type="match status" value="1"/>
</dbReference>
<reference evidence="1 2" key="1">
    <citation type="submission" date="2022-10" db="EMBL/GenBank/DDBJ databases">
        <title>Chitinophaga nivalis PC15 sp. nov., isolated from Pyeongchang county, South Korea.</title>
        <authorList>
            <person name="Trinh H.N."/>
        </authorList>
    </citation>
    <scope>NUCLEOTIDE SEQUENCE [LARGE SCALE GENOMIC DNA]</scope>
    <source>
        <strain evidence="1 2">PC14</strain>
    </source>
</reference>
<evidence type="ECO:0008006" key="3">
    <source>
        <dbReference type="Google" id="ProtNLM"/>
    </source>
</evidence>
<keyword evidence="2" id="KW-1185">Reference proteome</keyword>
<gene>
    <name evidence="1" type="ORF">OL497_14995</name>
</gene>
<dbReference type="SUPFAM" id="SSF53756">
    <property type="entry name" value="UDP-Glycosyltransferase/glycogen phosphorylase"/>
    <property type="match status" value="1"/>
</dbReference>
<evidence type="ECO:0000313" key="2">
    <source>
        <dbReference type="Proteomes" id="UP001207742"/>
    </source>
</evidence>
<comment type="caution">
    <text evidence="1">The sequence shown here is derived from an EMBL/GenBank/DDBJ whole genome shotgun (WGS) entry which is preliminary data.</text>
</comment>
<proteinExistence type="predicted"/>
<dbReference type="Proteomes" id="UP001207742">
    <property type="component" value="Unassembled WGS sequence"/>
</dbReference>
<protein>
    <recommendedName>
        <fullName evidence="3">ADP-heptose--LPS heptosyltransferase</fullName>
    </recommendedName>
</protein>
<sequence>MTNFRENNMYQRTLDRILENNQHIKKEQVKKVLIWYEEIDFFIGDTCLMFDKFRICKLFFGEDVVIDVNAVNKKYKDLYQVFFQHNPNVSNMFHAELDEVAFEEYDIMICVTYDEDILLRTMANRCGNLVESGAFNLAVFSFTRNMLIDRKAFHIIFPVYQEIYDFGQLLLERPPEFYITAEEKEWANNWLREQQLTAEEQLFVILDSSSSREKLLRIDVYFDVLKKLLRKDNVKVLIFDEKKVGKEHFYREWLSERQMKKIIFSRGQSLREGICLLGSDYVKLIMGPCTGLVHCASGIYNNRVRNGMPREQAPVLITYTGPWDAQLWWGNAPLVNCLLMKDTGAVKELTLLSQLSDTEKKDIQSRPPCTEYTAEMLLGFVNSRLAN</sequence>
<dbReference type="RefSeq" id="WP_264731373.1">
    <property type="nucleotide sequence ID" value="NZ_JAPDNR010000001.1"/>
</dbReference>
<evidence type="ECO:0000313" key="1">
    <source>
        <dbReference type="EMBL" id="MCW3485214.1"/>
    </source>
</evidence>
<dbReference type="EMBL" id="JAPDNS010000001">
    <property type="protein sequence ID" value="MCW3485214.1"/>
    <property type="molecule type" value="Genomic_DNA"/>
</dbReference>
<organism evidence="1 2">
    <name type="scientific">Chitinophaga nivalis</name>
    <dbReference type="NCBI Taxonomy" id="2991709"/>
    <lineage>
        <taxon>Bacteria</taxon>
        <taxon>Pseudomonadati</taxon>
        <taxon>Bacteroidota</taxon>
        <taxon>Chitinophagia</taxon>
        <taxon>Chitinophagales</taxon>
        <taxon>Chitinophagaceae</taxon>
        <taxon>Chitinophaga</taxon>
    </lineage>
</organism>
<accession>A0ABT3INB7</accession>